<dbReference type="Gene3D" id="1.10.8.60">
    <property type="match status" value="1"/>
</dbReference>
<dbReference type="InterPro" id="IPR027417">
    <property type="entry name" value="P-loop_NTPase"/>
</dbReference>
<dbReference type="SUPFAM" id="SSF52540">
    <property type="entry name" value="P-loop containing nucleoside triphosphate hydrolases"/>
    <property type="match status" value="1"/>
</dbReference>
<dbReference type="InterPro" id="IPR000014">
    <property type="entry name" value="PAS"/>
</dbReference>
<evidence type="ECO:0000256" key="4">
    <source>
        <dbReference type="ARBA" id="ARBA00023163"/>
    </source>
</evidence>
<dbReference type="NCBIfam" id="TIGR00229">
    <property type="entry name" value="sensory_box"/>
    <property type="match status" value="1"/>
</dbReference>
<dbReference type="InterPro" id="IPR003593">
    <property type="entry name" value="AAA+_ATPase"/>
</dbReference>
<organism evidence="7 8">
    <name type="scientific">Desulfohalobium retbaense (strain ATCC 49708 / DSM 5692 / JCM 16813 / HR100)</name>
    <dbReference type="NCBI Taxonomy" id="485915"/>
    <lineage>
        <taxon>Bacteria</taxon>
        <taxon>Pseudomonadati</taxon>
        <taxon>Thermodesulfobacteriota</taxon>
        <taxon>Desulfovibrionia</taxon>
        <taxon>Desulfovibrionales</taxon>
        <taxon>Desulfohalobiaceae</taxon>
        <taxon>Desulfohalobium</taxon>
    </lineage>
</organism>
<reference evidence="8" key="1">
    <citation type="submission" date="2009-09" db="EMBL/GenBank/DDBJ databases">
        <title>The complete chromosome of Desulfohalobium retbaense DSM 5692.</title>
        <authorList>
            <consortium name="US DOE Joint Genome Institute (JGI-PGF)"/>
            <person name="Lucas S."/>
            <person name="Copeland A."/>
            <person name="Lapidus A."/>
            <person name="Glavina del Rio T."/>
            <person name="Dalin E."/>
            <person name="Tice H."/>
            <person name="Bruce D."/>
            <person name="Goodwin L."/>
            <person name="Pitluck S."/>
            <person name="Kyrpides N."/>
            <person name="Mavromatis K."/>
            <person name="Ivanova N."/>
            <person name="Mikhailova N."/>
            <person name="Munk A.C."/>
            <person name="Brettin T."/>
            <person name="Detter J.C."/>
            <person name="Han C."/>
            <person name="Tapia R."/>
            <person name="Larimer F."/>
            <person name="Land M."/>
            <person name="Hauser L."/>
            <person name="Markowitz V."/>
            <person name="Cheng J.-F."/>
            <person name="Hugenholtz P."/>
            <person name="Woyke T."/>
            <person name="Wu D."/>
            <person name="Spring S."/>
            <person name="Klenk H.-P."/>
            <person name="Eisen J.A."/>
        </authorList>
    </citation>
    <scope>NUCLEOTIDE SEQUENCE [LARGE SCALE GENOMIC DNA]</scope>
    <source>
        <strain evidence="8">DSM 5692</strain>
    </source>
</reference>
<dbReference type="Pfam" id="PF02954">
    <property type="entry name" value="HTH_8"/>
    <property type="match status" value="1"/>
</dbReference>
<name>C8X5E7_DESRD</name>
<dbReference type="InterPro" id="IPR035965">
    <property type="entry name" value="PAS-like_dom_sf"/>
</dbReference>
<dbReference type="OrthoDB" id="9763792at2"/>
<dbReference type="Pfam" id="PF00158">
    <property type="entry name" value="Sigma54_activat"/>
    <property type="match status" value="1"/>
</dbReference>
<dbReference type="Pfam" id="PF08448">
    <property type="entry name" value="PAS_4"/>
    <property type="match status" value="1"/>
</dbReference>
<dbReference type="PROSITE" id="PS00688">
    <property type="entry name" value="SIGMA54_INTERACT_3"/>
    <property type="match status" value="1"/>
</dbReference>
<keyword evidence="1" id="KW-0547">Nucleotide-binding</keyword>
<evidence type="ECO:0000259" key="6">
    <source>
        <dbReference type="PROSITE" id="PS50112"/>
    </source>
</evidence>
<dbReference type="FunFam" id="3.40.50.300:FF:000006">
    <property type="entry name" value="DNA-binding transcriptional regulator NtrC"/>
    <property type="match status" value="1"/>
</dbReference>
<dbReference type="SMART" id="SM00382">
    <property type="entry name" value="AAA"/>
    <property type="match status" value="1"/>
</dbReference>
<dbReference type="AlphaFoldDB" id="C8X5E7"/>
<dbReference type="InterPro" id="IPR025944">
    <property type="entry name" value="Sigma_54_int_dom_CS"/>
</dbReference>
<accession>C8X5E7</accession>
<dbReference type="InterPro" id="IPR058031">
    <property type="entry name" value="AAA_lid_NorR"/>
</dbReference>
<dbReference type="SUPFAM" id="SSF46689">
    <property type="entry name" value="Homeodomain-like"/>
    <property type="match status" value="1"/>
</dbReference>
<dbReference type="PROSITE" id="PS00675">
    <property type="entry name" value="SIGMA54_INTERACT_1"/>
    <property type="match status" value="1"/>
</dbReference>
<sequence>MAGRIPAVHHNIVLDSINEGVFTVDLNWTLQGLNAAAEKITGRTREWARGRKCFDLFQSRLCGEDCPIRQTLTTGEPVVNRRTYILNAKEECVPVRISTAVLHDAEGRTIGGVETFQDLSEVEKLCRELKSHYTFDDIVGRSPAMQHIFETLPLVAKSDSTVLIEGESGTGKELFARTLHNRSRRCRGQFVPVNCAALPDTLLESEFFGYEPGAFTDAKRSRSGRFELAHCGSIFLDEIGDISQALQVRLLRVLQERSVEPLGSEKSRNIDVRVIVATNQNLKNLVEQGLFRRDLYYRIRVIKLRIPPLRERRDDIPLLIDHFINKFNQLQDKDIAGVTDSVMNRLTEYDYPGNVRELENIVERAFVFCQGALIEMRHLPSELRDTQSRNLLGDKQGLTLKEMERALITRALQINKGHRKNSARTLGINPSTLYRKMKALEIDSFAYWQD</sequence>
<dbReference type="PRINTS" id="PR01590">
    <property type="entry name" value="HTHFIS"/>
</dbReference>
<dbReference type="GO" id="GO:0043565">
    <property type="term" value="F:sequence-specific DNA binding"/>
    <property type="evidence" value="ECO:0007669"/>
    <property type="project" value="InterPro"/>
</dbReference>
<dbReference type="CDD" id="cd00009">
    <property type="entry name" value="AAA"/>
    <property type="match status" value="1"/>
</dbReference>
<dbReference type="Gene3D" id="3.40.50.300">
    <property type="entry name" value="P-loop containing nucleotide triphosphate hydrolases"/>
    <property type="match status" value="1"/>
</dbReference>
<dbReference type="InterPro" id="IPR002197">
    <property type="entry name" value="HTH_Fis"/>
</dbReference>
<dbReference type="GO" id="GO:0006355">
    <property type="term" value="P:regulation of DNA-templated transcription"/>
    <property type="evidence" value="ECO:0007669"/>
    <property type="project" value="InterPro"/>
</dbReference>
<dbReference type="PROSITE" id="PS50112">
    <property type="entry name" value="PAS"/>
    <property type="match status" value="1"/>
</dbReference>
<evidence type="ECO:0000259" key="5">
    <source>
        <dbReference type="PROSITE" id="PS50045"/>
    </source>
</evidence>
<keyword evidence="4" id="KW-0804">Transcription</keyword>
<dbReference type="PANTHER" id="PTHR32071">
    <property type="entry name" value="TRANSCRIPTIONAL REGULATORY PROTEIN"/>
    <property type="match status" value="1"/>
</dbReference>
<dbReference type="SUPFAM" id="SSF55785">
    <property type="entry name" value="PYP-like sensor domain (PAS domain)"/>
    <property type="match status" value="1"/>
</dbReference>
<evidence type="ECO:0000256" key="2">
    <source>
        <dbReference type="ARBA" id="ARBA00022840"/>
    </source>
</evidence>
<reference evidence="7 8" key="2">
    <citation type="journal article" date="2010" name="Stand. Genomic Sci.">
        <title>Complete genome sequence of Desulfohalobium retbaense type strain (HR(100)).</title>
        <authorList>
            <person name="Spring S."/>
            <person name="Nolan M."/>
            <person name="Lapidus A."/>
            <person name="Glavina Del Rio T."/>
            <person name="Copeland A."/>
            <person name="Tice H."/>
            <person name="Cheng J.F."/>
            <person name="Lucas S."/>
            <person name="Land M."/>
            <person name="Chen F."/>
            <person name="Bruce D."/>
            <person name="Goodwin L."/>
            <person name="Pitluck S."/>
            <person name="Ivanova N."/>
            <person name="Mavromatis K."/>
            <person name="Mikhailova N."/>
            <person name="Pati A."/>
            <person name="Chen A."/>
            <person name="Palaniappan K."/>
            <person name="Hauser L."/>
            <person name="Chang Y.J."/>
            <person name="Jeffries C.D."/>
            <person name="Munk C."/>
            <person name="Kiss H."/>
            <person name="Chain P."/>
            <person name="Han C."/>
            <person name="Brettin T."/>
            <person name="Detter J.C."/>
            <person name="Schuler E."/>
            <person name="Goker M."/>
            <person name="Rohde M."/>
            <person name="Bristow J."/>
            <person name="Eisen J.A."/>
            <person name="Markowitz V."/>
            <person name="Hugenholtz P."/>
            <person name="Kyrpides N.C."/>
            <person name="Klenk H.P."/>
        </authorList>
    </citation>
    <scope>NUCLEOTIDE SEQUENCE [LARGE SCALE GENOMIC DNA]</scope>
    <source>
        <strain evidence="7 8">DSM 5692</strain>
    </source>
</reference>
<dbReference type="PANTHER" id="PTHR32071:SF57">
    <property type="entry name" value="C4-DICARBOXYLATE TRANSPORT TRANSCRIPTIONAL REGULATORY PROTEIN DCTD"/>
    <property type="match status" value="1"/>
</dbReference>
<dbReference type="InterPro" id="IPR002078">
    <property type="entry name" value="Sigma_54_int"/>
</dbReference>
<feature type="domain" description="Sigma-54 factor interaction" evidence="5">
    <location>
        <begin position="138"/>
        <end position="367"/>
    </location>
</feature>
<dbReference type="GO" id="GO:0005524">
    <property type="term" value="F:ATP binding"/>
    <property type="evidence" value="ECO:0007669"/>
    <property type="project" value="UniProtKB-KW"/>
</dbReference>
<dbReference type="STRING" id="485915.Dret_2361"/>
<gene>
    <name evidence="7" type="ordered locus">Dret_2361</name>
</gene>
<dbReference type="RefSeq" id="WP_015752778.1">
    <property type="nucleotide sequence ID" value="NC_013223.1"/>
</dbReference>
<keyword evidence="3" id="KW-0805">Transcription regulation</keyword>
<dbReference type="Gene3D" id="1.10.10.60">
    <property type="entry name" value="Homeodomain-like"/>
    <property type="match status" value="1"/>
</dbReference>
<dbReference type="PROSITE" id="PS50045">
    <property type="entry name" value="SIGMA54_INTERACT_4"/>
    <property type="match status" value="1"/>
</dbReference>
<dbReference type="InterPro" id="IPR025662">
    <property type="entry name" value="Sigma_54_int_dom_ATP-bd_1"/>
</dbReference>
<dbReference type="InterPro" id="IPR009057">
    <property type="entry name" value="Homeodomain-like_sf"/>
</dbReference>
<dbReference type="InterPro" id="IPR013656">
    <property type="entry name" value="PAS_4"/>
</dbReference>
<dbReference type="Gene3D" id="3.30.450.20">
    <property type="entry name" value="PAS domain"/>
    <property type="match status" value="1"/>
</dbReference>
<evidence type="ECO:0000256" key="3">
    <source>
        <dbReference type="ARBA" id="ARBA00023015"/>
    </source>
</evidence>
<proteinExistence type="predicted"/>
<evidence type="ECO:0000313" key="7">
    <source>
        <dbReference type="EMBL" id="ACV69644.1"/>
    </source>
</evidence>
<keyword evidence="8" id="KW-1185">Reference proteome</keyword>
<evidence type="ECO:0000313" key="8">
    <source>
        <dbReference type="Proteomes" id="UP000001052"/>
    </source>
</evidence>
<keyword evidence="2" id="KW-0067">ATP-binding</keyword>
<dbReference type="CDD" id="cd00130">
    <property type="entry name" value="PAS"/>
    <property type="match status" value="1"/>
</dbReference>
<evidence type="ECO:0000256" key="1">
    <source>
        <dbReference type="ARBA" id="ARBA00022741"/>
    </source>
</evidence>
<dbReference type="Proteomes" id="UP000001052">
    <property type="component" value="Chromosome"/>
</dbReference>
<dbReference type="Pfam" id="PF25601">
    <property type="entry name" value="AAA_lid_14"/>
    <property type="match status" value="1"/>
</dbReference>
<feature type="domain" description="PAS" evidence="6">
    <location>
        <begin position="13"/>
        <end position="51"/>
    </location>
</feature>
<dbReference type="EMBL" id="CP001734">
    <property type="protein sequence ID" value="ACV69644.1"/>
    <property type="molecule type" value="Genomic_DNA"/>
</dbReference>
<dbReference type="HOGENOM" id="CLU_000445_8_1_7"/>
<protein>
    <submittedName>
        <fullName evidence="7">PAS modulated sigma54 specific transcriptional regulator, Fis family</fullName>
    </submittedName>
</protein>
<dbReference type="eggNOG" id="COG3829">
    <property type="taxonomic scope" value="Bacteria"/>
</dbReference>
<dbReference type="KEGG" id="drt:Dret_2361"/>